<evidence type="ECO:0000256" key="4">
    <source>
        <dbReference type="ARBA" id="ARBA00022729"/>
    </source>
</evidence>
<comment type="caution">
    <text evidence="12">Lacks conserved residue(s) required for the propagation of feature annotation.</text>
</comment>
<dbReference type="GO" id="GO:0030155">
    <property type="term" value="P:regulation of cell adhesion"/>
    <property type="evidence" value="ECO:0007669"/>
    <property type="project" value="InterPro"/>
</dbReference>
<comment type="caution">
    <text evidence="14">The sequence shown here is derived from an EMBL/GenBank/DDBJ whole genome shotgun (WGS) entry which is preliminary data.</text>
</comment>
<evidence type="ECO:0000256" key="1">
    <source>
        <dbReference type="ARBA" id="ARBA00004302"/>
    </source>
</evidence>
<evidence type="ECO:0000256" key="2">
    <source>
        <dbReference type="ARBA" id="ARBA00022525"/>
    </source>
</evidence>
<dbReference type="FunFam" id="2.10.25.10:FF:000242">
    <property type="entry name" value="Laminin subunit alpha 1"/>
    <property type="match status" value="1"/>
</dbReference>
<evidence type="ECO:0000313" key="15">
    <source>
        <dbReference type="Proteomes" id="UP000499080"/>
    </source>
</evidence>
<keyword evidence="5" id="KW-0677">Repeat</keyword>
<dbReference type="Gene3D" id="2.10.25.10">
    <property type="entry name" value="Laminin"/>
    <property type="match status" value="3"/>
</dbReference>
<evidence type="ECO:0000256" key="5">
    <source>
        <dbReference type="ARBA" id="ARBA00022737"/>
    </source>
</evidence>
<feature type="disulfide bond" evidence="12">
    <location>
        <begin position="138"/>
        <end position="147"/>
    </location>
</feature>
<dbReference type="GO" id="GO:0030334">
    <property type="term" value="P:regulation of cell migration"/>
    <property type="evidence" value="ECO:0007669"/>
    <property type="project" value="InterPro"/>
</dbReference>
<evidence type="ECO:0000256" key="8">
    <source>
        <dbReference type="ARBA" id="ARBA00023054"/>
    </source>
</evidence>
<dbReference type="Proteomes" id="UP000499080">
    <property type="component" value="Unassembled WGS sequence"/>
</dbReference>
<dbReference type="Pfam" id="PF06008">
    <property type="entry name" value="Laminin_I"/>
    <property type="match status" value="1"/>
</dbReference>
<dbReference type="AlphaFoldDB" id="A0A4Y2UUW7"/>
<feature type="domain" description="Laminin EGF-like" evidence="13">
    <location>
        <begin position="168"/>
        <end position="214"/>
    </location>
</feature>
<keyword evidence="2" id="KW-0964">Secreted</keyword>
<evidence type="ECO:0000256" key="7">
    <source>
        <dbReference type="ARBA" id="ARBA00022889"/>
    </source>
</evidence>
<dbReference type="Pfam" id="PF24973">
    <property type="entry name" value="EGF_LMN_ATRN"/>
    <property type="match status" value="1"/>
</dbReference>
<dbReference type="InterPro" id="IPR056863">
    <property type="entry name" value="LMN_ATRN_NET-like_EGF"/>
</dbReference>
<evidence type="ECO:0000256" key="10">
    <source>
        <dbReference type="ARBA" id="ARBA00023180"/>
    </source>
</evidence>
<evidence type="ECO:0000313" key="14">
    <source>
        <dbReference type="EMBL" id="GBO16002.1"/>
    </source>
</evidence>
<dbReference type="OrthoDB" id="8545473at2759"/>
<keyword evidence="6" id="KW-0084">Basement membrane</keyword>
<dbReference type="SMART" id="SM00180">
    <property type="entry name" value="EGF_Lam"/>
    <property type="match status" value="3"/>
</dbReference>
<gene>
    <name evidence="14" type="primary">LAMA1_2</name>
    <name evidence="14" type="ORF">AVEN_250463_1</name>
</gene>
<dbReference type="GO" id="GO:0045995">
    <property type="term" value="P:regulation of embryonic development"/>
    <property type="evidence" value="ECO:0007669"/>
    <property type="project" value="InterPro"/>
</dbReference>
<evidence type="ECO:0000256" key="11">
    <source>
        <dbReference type="ARBA" id="ARBA00023292"/>
    </source>
</evidence>
<dbReference type="PANTHER" id="PTHR10574">
    <property type="entry name" value="NETRIN/LAMININ-RELATED"/>
    <property type="match status" value="1"/>
</dbReference>
<feature type="disulfide bond" evidence="12">
    <location>
        <begin position="189"/>
        <end position="198"/>
    </location>
</feature>
<evidence type="ECO:0000256" key="3">
    <source>
        <dbReference type="ARBA" id="ARBA00022530"/>
    </source>
</evidence>
<evidence type="ECO:0000256" key="9">
    <source>
        <dbReference type="ARBA" id="ARBA00023157"/>
    </source>
</evidence>
<feature type="non-terminal residue" evidence="14">
    <location>
        <position position="1"/>
    </location>
</feature>
<dbReference type="InterPro" id="IPR050440">
    <property type="entry name" value="Laminin/Netrin_ECM"/>
</dbReference>
<evidence type="ECO:0000259" key="13">
    <source>
        <dbReference type="PROSITE" id="PS50027"/>
    </source>
</evidence>
<evidence type="ECO:0000256" key="6">
    <source>
        <dbReference type="ARBA" id="ARBA00022869"/>
    </source>
</evidence>
<dbReference type="InterPro" id="IPR009254">
    <property type="entry name" value="Laminin_aI"/>
</dbReference>
<feature type="domain" description="Laminin EGF-like" evidence="13">
    <location>
        <begin position="113"/>
        <end position="167"/>
    </location>
</feature>
<dbReference type="GO" id="GO:0007155">
    <property type="term" value="P:cell adhesion"/>
    <property type="evidence" value="ECO:0007669"/>
    <property type="project" value="UniProtKB-KW"/>
</dbReference>
<dbReference type="InterPro" id="IPR002049">
    <property type="entry name" value="LE_dom"/>
</dbReference>
<feature type="disulfide bond" evidence="12">
    <location>
        <begin position="85"/>
        <end position="94"/>
    </location>
</feature>
<dbReference type="GO" id="GO:0005604">
    <property type="term" value="C:basement membrane"/>
    <property type="evidence" value="ECO:0007669"/>
    <property type="project" value="UniProtKB-SubCell"/>
</dbReference>
<keyword evidence="15" id="KW-1185">Reference proteome</keyword>
<dbReference type="CDD" id="cd00055">
    <property type="entry name" value="EGF_Lam"/>
    <property type="match status" value="3"/>
</dbReference>
<keyword evidence="9 12" id="KW-1015">Disulfide bond</keyword>
<dbReference type="PROSITE" id="PS50027">
    <property type="entry name" value="EGF_LAM_2"/>
    <property type="match status" value="3"/>
</dbReference>
<dbReference type="GO" id="GO:0005102">
    <property type="term" value="F:signaling receptor binding"/>
    <property type="evidence" value="ECO:0007669"/>
    <property type="project" value="InterPro"/>
</dbReference>
<dbReference type="PROSITE" id="PS01248">
    <property type="entry name" value="EGF_LAM_1"/>
    <property type="match status" value="3"/>
</dbReference>
<dbReference type="EMBL" id="BGPR01039951">
    <property type="protein sequence ID" value="GBO16002.1"/>
    <property type="molecule type" value="Genomic_DNA"/>
</dbReference>
<proteinExistence type="predicted"/>
<keyword evidence="10" id="KW-0325">Glycoprotein</keyword>
<dbReference type="Pfam" id="PF00053">
    <property type="entry name" value="EGF_laminin"/>
    <property type="match status" value="2"/>
</dbReference>
<accession>A0A4Y2UUW7</accession>
<keyword evidence="4" id="KW-0732">Signal</keyword>
<organism evidence="14 15">
    <name type="scientific">Araneus ventricosus</name>
    <name type="common">Orbweaver spider</name>
    <name type="synonym">Epeira ventricosa</name>
    <dbReference type="NCBI Taxonomy" id="182803"/>
    <lineage>
        <taxon>Eukaryota</taxon>
        <taxon>Metazoa</taxon>
        <taxon>Ecdysozoa</taxon>
        <taxon>Arthropoda</taxon>
        <taxon>Chelicerata</taxon>
        <taxon>Arachnida</taxon>
        <taxon>Araneae</taxon>
        <taxon>Araneomorphae</taxon>
        <taxon>Entelegynae</taxon>
        <taxon>Araneoidea</taxon>
        <taxon>Araneidae</taxon>
        <taxon>Araneus</taxon>
    </lineage>
</organism>
<keyword evidence="8" id="KW-0175">Coiled coil</keyword>
<sequence>LHNVTLDVASSTYGNAPAKGVEMCRCPREYIGTSCQDPAPGYYRRRKPNYLNSKDILDLVGWAEPCACNNHTNICDKETGVCINCGGNTMGDHCDQCMKGFYGDPSRGPCRPCACPHPTNSFSDTCVPDAVDYVCINCQPGYTGRHCEKCDVGFYGDLSHEGGKCSPCNCNPYGSKSRECDPRTGQCQCNDGVGGRDCTVCSHGFILTEYGCKSCEDECTGILLKELYEMKLLIDGTNLTDLPKLPWGYLDRILKEEMRLKPLVEDYQSNITKGKELVDKFTFYLDLEAKADMLLVRAKDYVTKAVGVSGDSKDTFEEAKKLLNELNKIWQSLKDLVAELATHGLDPTGPAVSVQRMLQEAERLLQEIKSRDFGPDKERAERELR</sequence>
<dbReference type="FunFam" id="2.10.25.10:FF:000065">
    <property type="entry name" value="Laminin subunit beta 1"/>
    <property type="match status" value="1"/>
</dbReference>
<name>A0A4Y2UUW7_ARAVE</name>
<keyword evidence="11 12" id="KW-0424">Laminin EGF-like domain</keyword>
<dbReference type="PANTHER" id="PTHR10574:SF406">
    <property type="entry name" value="LAMININ SUBUNIT ALPHA 5"/>
    <property type="match status" value="1"/>
</dbReference>
<feature type="disulfide bond" evidence="12">
    <location>
        <begin position="168"/>
        <end position="180"/>
    </location>
</feature>
<evidence type="ECO:0000256" key="12">
    <source>
        <dbReference type="PROSITE-ProRule" id="PRU00460"/>
    </source>
</evidence>
<feature type="domain" description="Laminin EGF-like" evidence="13">
    <location>
        <begin position="66"/>
        <end position="112"/>
    </location>
</feature>
<dbReference type="GO" id="GO:0009887">
    <property type="term" value="P:animal organ morphogenesis"/>
    <property type="evidence" value="ECO:0007669"/>
    <property type="project" value="TreeGrafter"/>
</dbReference>
<comment type="subcellular location">
    <subcellularLocation>
        <location evidence="1">Secreted</location>
        <location evidence="1">Extracellular space</location>
        <location evidence="1">Extracellular matrix</location>
        <location evidence="1">Basement membrane</location>
    </subcellularLocation>
</comment>
<dbReference type="GO" id="GO:0009888">
    <property type="term" value="P:tissue development"/>
    <property type="evidence" value="ECO:0007669"/>
    <property type="project" value="TreeGrafter"/>
</dbReference>
<keyword evidence="3" id="KW-0272">Extracellular matrix</keyword>
<protein>
    <submittedName>
        <fullName evidence="14">Laminin subunit alpha-1</fullName>
    </submittedName>
</protein>
<reference evidence="14 15" key="1">
    <citation type="journal article" date="2019" name="Sci. Rep.">
        <title>Orb-weaving spider Araneus ventricosus genome elucidates the spidroin gene catalogue.</title>
        <authorList>
            <person name="Kono N."/>
            <person name="Nakamura H."/>
            <person name="Ohtoshi R."/>
            <person name="Moran D.A.P."/>
            <person name="Shinohara A."/>
            <person name="Yoshida Y."/>
            <person name="Fujiwara M."/>
            <person name="Mori M."/>
            <person name="Tomita M."/>
            <person name="Arakawa K."/>
        </authorList>
    </citation>
    <scope>NUCLEOTIDE SEQUENCE [LARGE SCALE GENOMIC DNA]</scope>
</reference>
<feature type="disulfide bond" evidence="12">
    <location>
        <begin position="170"/>
        <end position="187"/>
    </location>
</feature>
<dbReference type="SUPFAM" id="SSF57196">
    <property type="entry name" value="EGF/Laminin"/>
    <property type="match status" value="3"/>
</dbReference>
<keyword evidence="7" id="KW-0130">Cell adhesion</keyword>